<comment type="caution">
    <text evidence="1">The sequence shown here is derived from an EMBL/GenBank/DDBJ whole genome shotgun (WGS) entry which is preliminary data.</text>
</comment>
<dbReference type="AlphaFoldDB" id="A0A3E2VU05"/>
<reference evidence="1 2" key="1">
    <citation type="submission" date="2018-08" db="EMBL/GenBank/DDBJ databases">
        <title>A genome reference for cultivated species of the human gut microbiota.</title>
        <authorList>
            <person name="Zou Y."/>
            <person name="Xue W."/>
            <person name="Luo G."/>
        </authorList>
    </citation>
    <scope>NUCLEOTIDE SEQUENCE [LARGE SCALE GENOMIC DNA]</scope>
    <source>
        <strain evidence="1 2">OF01-2LB</strain>
    </source>
</reference>
<dbReference type="EMBL" id="QVEV01000024">
    <property type="protein sequence ID" value="RGC14094.1"/>
    <property type="molecule type" value="Genomic_DNA"/>
</dbReference>
<protein>
    <submittedName>
        <fullName evidence="1">Uncharacterized protein</fullName>
    </submittedName>
</protein>
<evidence type="ECO:0000313" key="2">
    <source>
        <dbReference type="Proteomes" id="UP000260025"/>
    </source>
</evidence>
<gene>
    <name evidence="1" type="ORF">DXA38_14970</name>
</gene>
<organism evidence="1 2">
    <name type="scientific">Clostridium innocuum</name>
    <dbReference type="NCBI Taxonomy" id="1522"/>
    <lineage>
        <taxon>Bacteria</taxon>
        <taxon>Bacillati</taxon>
        <taxon>Bacillota</taxon>
        <taxon>Clostridia</taxon>
        <taxon>Eubacteriales</taxon>
        <taxon>Clostridiaceae</taxon>
        <taxon>Clostridium</taxon>
    </lineage>
</organism>
<evidence type="ECO:0000313" key="1">
    <source>
        <dbReference type="EMBL" id="RGC14094.1"/>
    </source>
</evidence>
<name>A0A3E2VU05_CLOIN</name>
<accession>A0A3E2VU05</accession>
<dbReference type="Proteomes" id="UP000260025">
    <property type="component" value="Unassembled WGS sequence"/>
</dbReference>
<sequence>MQEKTQGIKKPCVFYESRIPQPYAGNNCSQFYFRCSFPAHLQTNRKLQTTVTTSGTSQLLEEQKNVWEIFKWCTYAE</sequence>
<proteinExistence type="predicted"/>